<reference evidence="1" key="2">
    <citation type="submission" date="2025-09" db="UniProtKB">
        <authorList>
            <consortium name="EnsemblPlants"/>
        </authorList>
    </citation>
    <scope>IDENTIFICATION</scope>
</reference>
<evidence type="ECO:0000313" key="2">
    <source>
        <dbReference type="Proteomes" id="UP001732700"/>
    </source>
</evidence>
<protein>
    <submittedName>
        <fullName evidence="1">Uncharacterized protein</fullName>
    </submittedName>
</protein>
<organism evidence="1 2">
    <name type="scientific">Avena sativa</name>
    <name type="common">Oat</name>
    <dbReference type="NCBI Taxonomy" id="4498"/>
    <lineage>
        <taxon>Eukaryota</taxon>
        <taxon>Viridiplantae</taxon>
        <taxon>Streptophyta</taxon>
        <taxon>Embryophyta</taxon>
        <taxon>Tracheophyta</taxon>
        <taxon>Spermatophyta</taxon>
        <taxon>Magnoliopsida</taxon>
        <taxon>Liliopsida</taxon>
        <taxon>Poales</taxon>
        <taxon>Poaceae</taxon>
        <taxon>BOP clade</taxon>
        <taxon>Pooideae</taxon>
        <taxon>Poodae</taxon>
        <taxon>Poeae</taxon>
        <taxon>Poeae Chloroplast Group 1 (Aveneae type)</taxon>
        <taxon>Aveninae</taxon>
        <taxon>Avena</taxon>
    </lineage>
</organism>
<name>A0ACD6ABY0_AVESA</name>
<dbReference type="Proteomes" id="UP001732700">
    <property type="component" value="Chromosome 7D"/>
</dbReference>
<keyword evidence="2" id="KW-1185">Reference proteome</keyword>
<reference evidence="1" key="1">
    <citation type="submission" date="2021-05" db="EMBL/GenBank/DDBJ databases">
        <authorList>
            <person name="Scholz U."/>
            <person name="Mascher M."/>
            <person name="Fiebig A."/>
        </authorList>
    </citation>
    <scope>NUCLEOTIDE SEQUENCE [LARGE SCALE GENOMIC DNA]</scope>
</reference>
<sequence length="462" mass="51063">MEMGSAAAAAAAAKRERETEAREADRKKAAAVVRTGKPDISWAMRDWVDELRLKRAVARLNKENPNAQPIVLEKLTAEERVALLQQEKEWTRKMEAVLSVQREADRQAREAERARAPPPPPKDPSKDKWQLDYDFGRKKLEMKLASEAGFSDFSFEENTRIPAMCFTDNPMRDHTRTRCTLQIFTIKVAGLDGGLKLPLDVYGMVAVRDKLDYSRNIIFSRTRDNFQTLTDQDPCLVLTGPSRAVFYSDKVYVEAVLKVKGTTESEDVYLSLFFNQFLCCEKANLCVDVGECILRSCVSSLLYTSKLSTLEFTCGLVASSVEATIGMQIVEGSWPEGLQCKFTACIGSLGHMDVLLLDSGEEKVPVDAADGTVELSRRVVSVESYGQLIIRGMMLRGGGDHGQVRAEAKASFAPLDADRSWGRLDLGVCKLKVTVVWSRILLHHPDGGLPLTGVAVSSGSSS</sequence>
<proteinExistence type="predicted"/>
<accession>A0ACD6ABY0</accession>
<evidence type="ECO:0000313" key="1">
    <source>
        <dbReference type="EnsemblPlants" id="AVESA.00010b.r2.7DG1345730.1.CDS"/>
    </source>
</evidence>
<dbReference type="EnsemblPlants" id="AVESA.00010b.r2.7DG1345730.1">
    <property type="protein sequence ID" value="AVESA.00010b.r2.7DG1345730.1.CDS"/>
    <property type="gene ID" value="AVESA.00010b.r2.7DG1345730"/>
</dbReference>